<evidence type="ECO:0000256" key="2">
    <source>
        <dbReference type="ARBA" id="ARBA00022741"/>
    </source>
</evidence>
<organism evidence="8 9">
    <name type="scientific">Leyella stercorea DSM 18206</name>
    <dbReference type="NCBI Taxonomy" id="1002367"/>
    <lineage>
        <taxon>Bacteria</taxon>
        <taxon>Pseudomonadati</taxon>
        <taxon>Bacteroidota</taxon>
        <taxon>Bacteroidia</taxon>
        <taxon>Bacteroidales</taxon>
        <taxon>Prevotellaceae</taxon>
        <taxon>Leyella</taxon>
    </lineage>
</organism>
<dbReference type="AlphaFoldDB" id="G6AY42"/>
<dbReference type="SMART" id="SM00220">
    <property type="entry name" value="S_TKc"/>
    <property type="match status" value="1"/>
</dbReference>
<feature type="domain" description="Protein kinase" evidence="7">
    <location>
        <begin position="18"/>
        <end position="299"/>
    </location>
</feature>
<feature type="transmembrane region" description="Helical" evidence="6">
    <location>
        <begin position="356"/>
        <end position="379"/>
    </location>
</feature>
<comment type="caution">
    <text evidence="8">The sequence shown here is derived from an EMBL/GenBank/DDBJ whole genome shotgun (WGS) entry which is preliminary data.</text>
</comment>
<dbReference type="GO" id="GO:0005524">
    <property type="term" value="F:ATP binding"/>
    <property type="evidence" value="ECO:0007669"/>
    <property type="project" value="UniProtKB-KW"/>
</dbReference>
<reference evidence="8 9" key="1">
    <citation type="submission" date="2011-08" db="EMBL/GenBank/DDBJ databases">
        <authorList>
            <person name="Weinstock G."/>
            <person name="Sodergren E."/>
            <person name="Clifton S."/>
            <person name="Fulton L."/>
            <person name="Fulton B."/>
            <person name="Courtney L."/>
            <person name="Fronick C."/>
            <person name="Harrison M."/>
            <person name="Strong C."/>
            <person name="Farmer C."/>
            <person name="Delahaunty K."/>
            <person name="Markovic C."/>
            <person name="Hall O."/>
            <person name="Minx P."/>
            <person name="Tomlinson C."/>
            <person name="Mitreva M."/>
            <person name="Hou S."/>
            <person name="Chen J."/>
            <person name="Wollam A."/>
            <person name="Pepin K.H."/>
            <person name="Johnson M."/>
            <person name="Bhonagiri V."/>
            <person name="Zhang X."/>
            <person name="Suruliraj S."/>
            <person name="Warren W."/>
            <person name="Chinwalla A."/>
            <person name="Mardis E.R."/>
            <person name="Wilson R.K."/>
        </authorList>
    </citation>
    <scope>NUCLEOTIDE SEQUENCE [LARGE SCALE GENOMIC DNA]</scope>
    <source>
        <strain evidence="8 9">DSM 18206</strain>
    </source>
</reference>
<keyword evidence="6" id="KW-0812">Transmembrane</keyword>
<evidence type="ECO:0000256" key="5">
    <source>
        <dbReference type="SAM" id="Coils"/>
    </source>
</evidence>
<evidence type="ECO:0000313" key="9">
    <source>
        <dbReference type="Proteomes" id="UP000004407"/>
    </source>
</evidence>
<proteinExistence type="predicted"/>
<dbReference type="GeneID" id="78337210"/>
<dbReference type="EMBL" id="AFZZ01000135">
    <property type="protein sequence ID" value="EHJ39752.1"/>
    <property type="molecule type" value="Genomic_DNA"/>
</dbReference>
<sequence length="381" mass="43293">MKSDYQALRSGTILKGKYRIVSHLSSGGFGKTYLAVYGSHDTKVAIKEFFMNTANLRESDGVSVSVDRTKENANAFKSQLSKFKKEYERLRQISNVHVVTVCDCFEENGTAYYVMEYVDGDDLKGRLQQRRIPYSEKTVRNYLRQILDGLSAIHSVGLLHLDIKPANIMVTARGYVKLIDLGASKDYMRGVGATVLTGMARTDRYAPPEQIDGSYDKLGPWSDFYALGATIYYLLTCNEIPTWTALNEDKTRNKHIALPMPGVSDEMRCLVAWLMNTDREKRPKSVDEILTIMKSKKWTGSSYDDTTVLVDDTEDATVFVENPKIQYQSNVSQKGNYYNRKSTLWQNDTQEKEPEFSFVGCLYILIIIAIAVFVVKFLFMT</sequence>
<dbReference type="GO" id="GO:0004674">
    <property type="term" value="F:protein serine/threonine kinase activity"/>
    <property type="evidence" value="ECO:0007669"/>
    <property type="project" value="TreeGrafter"/>
</dbReference>
<dbReference type="PANTHER" id="PTHR43289:SF6">
    <property type="entry name" value="SERINE_THREONINE-PROTEIN KINASE NEKL-3"/>
    <property type="match status" value="1"/>
</dbReference>
<evidence type="ECO:0000259" key="7">
    <source>
        <dbReference type="PROSITE" id="PS50011"/>
    </source>
</evidence>
<evidence type="ECO:0000256" key="6">
    <source>
        <dbReference type="SAM" id="Phobius"/>
    </source>
</evidence>
<dbReference type="InterPro" id="IPR011009">
    <property type="entry name" value="Kinase-like_dom_sf"/>
</dbReference>
<dbReference type="InterPro" id="IPR008271">
    <property type="entry name" value="Ser/Thr_kinase_AS"/>
</dbReference>
<dbReference type="PROSITE" id="PS00108">
    <property type="entry name" value="PROTEIN_KINASE_ST"/>
    <property type="match status" value="1"/>
</dbReference>
<evidence type="ECO:0000256" key="1">
    <source>
        <dbReference type="ARBA" id="ARBA00022679"/>
    </source>
</evidence>
<dbReference type="PROSITE" id="PS50011">
    <property type="entry name" value="PROTEIN_KINASE_DOM"/>
    <property type="match status" value="1"/>
</dbReference>
<dbReference type="PANTHER" id="PTHR43289">
    <property type="entry name" value="MITOGEN-ACTIVATED PROTEIN KINASE KINASE KINASE 20-RELATED"/>
    <property type="match status" value="1"/>
</dbReference>
<keyword evidence="3 8" id="KW-0418">Kinase</keyword>
<evidence type="ECO:0000256" key="3">
    <source>
        <dbReference type="ARBA" id="ARBA00022777"/>
    </source>
</evidence>
<evidence type="ECO:0000313" key="8">
    <source>
        <dbReference type="EMBL" id="EHJ39752.1"/>
    </source>
</evidence>
<dbReference type="Gene3D" id="1.10.510.10">
    <property type="entry name" value="Transferase(Phosphotransferase) domain 1"/>
    <property type="match status" value="1"/>
</dbReference>
<keyword evidence="6" id="KW-1133">Transmembrane helix</keyword>
<keyword evidence="1" id="KW-0808">Transferase</keyword>
<dbReference type="RefSeq" id="WP_007899931.1">
    <property type="nucleotide sequence ID" value="NZ_JH379427.1"/>
</dbReference>
<keyword evidence="6" id="KW-0472">Membrane</keyword>
<dbReference type="SUPFAM" id="SSF56112">
    <property type="entry name" value="Protein kinase-like (PK-like)"/>
    <property type="match status" value="1"/>
</dbReference>
<keyword evidence="5" id="KW-0175">Coiled coil</keyword>
<dbReference type="Gene3D" id="3.30.200.20">
    <property type="entry name" value="Phosphorylase Kinase, domain 1"/>
    <property type="match status" value="1"/>
</dbReference>
<accession>G6AY42</accession>
<dbReference type="HOGENOM" id="CLU_000288_63_44_10"/>
<dbReference type="CDD" id="cd14014">
    <property type="entry name" value="STKc_PknB_like"/>
    <property type="match status" value="1"/>
</dbReference>
<gene>
    <name evidence="8" type="ORF">HMPREF0673_01551</name>
</gene>
<protein>
    <submittedName>
        <fullName evidence="8">Kinase domain protein</fullName>
    </submittedName>
</protein>
<keyword evidence="2" id="KW-0547">Nucleotide-binding</keyword>
<dbReference type="Proteomes" id="UP000004407">
    <property type="component" value="Unassembled WGS sequence"/>
</dbReference>
<evidence type="ECO:0000256" key="4">
    <source>
        <dbReference type="ARBA" id="ARBA00022840"/>
    </source>
</evidence>
<dbReference type="Pfam" id="PF00069">
    <property type="entry name" value="Pkinase"/>
    <property type="match status" value="1"/>
</dbReference>
<feature type="coiled-coil region" evidence="5">
    <location>
        <begin position="66"/>
        <end position="93"/>
    </location>
</feature>
<dbReference type="eggNOG" id="COG0515">
    <property type="taxonomic scope" value="Bacteria"/>
</dbReference>
<name>G6AY42_9BACT</name>
<dbReference type="InterPro" id="IPR000719">
    <property type="entry name" value="Prot_kinase_dom"/>
</dbReference>
<dbReference type="PATRIC" id="fig|1002367.3.peg.1253"/>
<keyword evidence="4" id="KW-0067">ATP-binding</keyword>